<reference evidence="2" key="1">
    <citation type="journal article" date="2016" name="Nat. Commun.">
        <title>The Gonium pectorale genome demonstrates co-option of cell cycle regulation during the evolution of multicellularity.</title>
        <authorList>
            <person name="Hanschen E.R."/>
            <person name="Marriage T.N."/>
            <person name="Ferris P.J."/>
            <person name="Hamaji T."/>
            <person name="Toyoda A."/>
            <person name="Fujiyama A."/>
            <person name="Neme R."/>
            <person name="Noguchi H."/>
            <person name="Minakuchi Y."/>
            <person name="Suzuki M."/>
            <person name="Kawai-Toyooka H."/>
            <person name="Smith D.R."/>
            <person name="Sparks H."/>
            <person name="Anderson J."/>
            <person name="Bakaric R."/>
            <person name="Luria V."/>
            <person name="Karger A."/>
            <person name="Kirschner M.W."/>
            <person name="Durand P.M."/>
            <person name="Michod R.E."/>
            <person name="Nozaki H."/>
            <person name="Olson B.J."/>
        </authorList>
    </citation>
    <scope>NUCLEOTIDE SEQUENCE [LARGE SCALE GENOMIC DNA]</scope>
    <source>
        <strain evidence="2">NIES-2863</strain>
    </source>
</reference>
<proteinExistence type="predicted"/>
<dbReference type="Gene3D" id="1.25.40.20">
    <property type="entry name" value="Ankyrin repeat-containing domain"/>
    <property type="match status" value="1"/>
</dbReference>
<dbReference type="SUPFAM" id="SSF48403">
    <property type="entry name" value="Ankyrin repeat"/>
    <property type="match status" value="1"/>
</dbReference>
<protein>
    <recommendedName>
        <fullName evidence="3">Ankyrin repeat domain-containing protein</fullName>
    </recommendedName>
</protein>
<name>A0A150G637_GONPE</name>
<sequence length="631" mass="68172">MTSPRVAIAEKAAKLHVLAWLVETPGLGVVLDDELFEAAARSGSVELLAWLRERGCPWDSGAYTAAAKSGCEAALEWLAERGRPMPDDGYAYLRAVREEDFAILACLRRLGCPWGPIGEVFHVCFHAGSSKNQDRMLSWLLAAACPIGWSTAVAKTTAAVAQAADAAATDPAFKYWADLLEVTRAQRRELLCLTAASGATANLALAARSVGCRLKADVSYAAGKAGQLGSCTLLADLGCDMVNALRGAAAGGHLSLCEELISWIGFEQDSRVCGVDAAEAGHTRIVDWMLQQCDERYFEQLVGPGGDDEVEEDDEVWLQEIQSTIVAAAAGSPTPDWRDKLEWLESRGFPPTWEAFVTAAERPNASERFTWMVQRGYPSRPEDGYSEENAPLVAAAAAGNAAAVLFLAQGRPAGEDLSGVWCAAVEKGHLHVLQALHAVDRRGHVRATAHDAARNGQLHVLAWLVETPDLGLQLAEELFRAAAGSGSVELLAWLRERGCPWDNRTFTAAAESDCEASLEWLAERGSPMPEDGGLYVHAVKENDVAMLECLRRLGCPWGPTGHAFNTCIKECNNRTPLLSWLLAAGCPIDWLTAVDTAMAAVTQAKTSAYDNLEKWKRAHAWVCAEARRHQT</sequence>
<organism evidence="1 2">
    <name type="scientific">Gonium pectorale</name>
    <name type="common">Green alga</name>
    <dbReference type="NCBI Taxonomy" id="33097"/>
    <lineage>
        <taxon>Eukaryota</taxon>
        <taxon>Viridiplantae</taxon>
        <taxon>Chlorophyta</taxon>
        <taxon>core chlorophytes</taxon>
        <taxon>Chlorophyceae</taxon>
        <taxon>CS clade</taxon>
        <taxon>Chlamydomonadales</taxon>
        <taxon>Volvocaceae</taxon>
        <taxon>Gonium</taxon>
    </lineage>
</organism>
<dbReference type="InterPro" id="IPR036770">
    <property type="entry name" value="Ankyrin_rpt-contain_sf"/>
</dbReference>
<gene>
    <name evidence="1" type="ORF">GPECTOR_56g404</name>
</gene>
<dbReference type="PANTHER" id="PTHR46586:SF3">
    <property type="entry name" value="ANKYRIN REPEAT-CONTAINING PROTEIN"/>
    <property type="match status" value="1"/>
</dbReference>
<evidence type="ECO:0000313" key="1">
    <source>
        <dbReference type="EMBL" id="KXZ45307.1"/>
    </source>
</evidence>
<dbReference type="EMBL" id="LSYV01000057">
    <property type="protein sequence ID" value="KXZ45307.1"/>
    <property type="molecule type" value="Genomic_DNA"/>
</dbReference>
<evidence type="ECO:0008006" key="3">
    <source>
        <dbReference type="Google" id="ProtNLM"/>
    </source>
</evidence>
<accession>A0A150G637</accession>
<dbReference type="InterPro" id="IPR052050">
    <property type="entry name" value="SecEffector_AnkRepeat"/>
</dbReference>
<evidence type="ECO:0000313" key="2">
    <source>
        <dbReference type="Proteomes" id="UP000075714"/>
    </source>
</evidence>
<dbReference type="SUPFAM" id="SSF140860">
    <property type="entry name" value="Pseudo ankyrin repeat-like"/>
    <property type="match status" value="1"/>
</dbReference>
<dbReference type="Proteomes" id="UP000075714">
    <property type="component" value="Unassembled WGS sequence"/>
</dbReference>
<keyword evidence="2" id="KW-1185">Reference proteome</keyword>
<dbReference type="AlphaFoldDB" id="A0A150G637"/>
<dbReference type="PANTHER" id="PTHR46586">
    <property type="entry name" value="ANKYRIN REPEAT-CONTAINING PROTEIN"/>
    <property type="match status" value="1"/>
</dbReference>
<comment type="caution">
    <text evidence="1">The sequence shown here is derived from an EMBL/GenBank/DDBJ whole genome shotgun (WGS) entry which is preliminary data.</text>
</comment>